<name>A0A914NUN5_MELIC</name>
<organism evidence="2 3">
    <name type="scientific">Meloidogyne incognita</name>
    <name type="common">Southern root-knot nematode worm</name>
    <name type="synonym">Oxyuris incognita</name>
    <dbReference type="NCBI Taxonomy" id="6306"/>
    <lineage>
        <taxon>Eukaryota</taxon>
        <taxon>Metazoa</taxon>
        <taxon>Ecdysozoa</taxon>
        <taxon>Nematoda</taxon>
        <taxon>Chromadorea</taxon>
        <taxon>Rhabditida</taxon>
        <taxon>Tylenchina</taxon>
        <taxon>Tylenchomorpha</taxon>
        <taxon>Tylenchoidea</taxon>
        <taxon>Meloidogynidae</taxon>
        <taxon>Meloidogyninae</taxon>
        <taxon>Meloidogyne</taxon>
        <taxon>Meloidogyne incognita group</taxon>
    </lineage>
</organism>
<feature type="region of interest" description="Disordered" evidence="1">
    <location>
        <begin position="40"/>
        <end position="60"/>
    </location>
</feature>
<dbReference type="WBParaSite" id="Minc3s10108g43808">
    <property type="protein sequence ID" value="Minc3s10108g43808"/>
    <property type="gene ID" value="Minc3s10108g43808"/>
</dbReference>
<protein>
    <submittedName>
        <fullName evidence="3">Candidate secreted effector</fullName>
    </submittedName>
</protein>
<evidence type="ECO:0000313" key="3">
    <source>
        <dbReference type="WBParaSite" id="Minc3s10108g43808"/>
    </source>
</evidence>
<dbReference type="AlphaFoldDB" id="A0A914NUN5"/>
<sequence length="60" mass="7031">MTQTRREMANSTWTNSSPHFKPTVTSFNLPCSRSWAQDRALSALSPPQKLQQRHRFWPET</sequence>
<reference evidence="3" key="1">
    <citation type="submission" date="2022-11" db="UniProtKB">
        <authorList>
            <consortium name="WormBaseParasite"/>
        </authorList>
    </citation>
    <scope>IDENTIFICATION</scope>
</reference>
<feature type="compositionally biased region" description="Basic residues" evidence="1">
    <location>
        <begin position="51"/>
        <end position="60"/>
    </location>
</feature>
<feature type="compositionally biased region" description="Polar residues" evidence="1">
    <location>
        <begin position="9"/>
        <end position="22"/>
    </location>
</feature>
<accession>A0A914NUN5</accession>
<feature type="region of interest" description="Disordered" evidence="1">
    <location>
        <begin position="1"/>
        <end position="22"/>
    </location>
</feature>
<proteinExistence type="predicted"/>
<dbReference type="Proteomes" id="UP000887563">
    <property type="component" value="Unplaced"/>
</dbReference>
<keyword evidence="2" id="KW-1185">Reference proteome</keyword>
<evidence type="ECO:0000313" key="2">
    <source>
        <dbReference type="Proteomes" id="UP000887563"/>
    </source>
</evidence>
<evidence type="ECO:0000256" key="1">
    <source>
        <dbReference type="SAM" id="MobiDB-lite"/>
    </source>
</evidence>